<protein>
    <submittedName>
        <fullName evidence="2">Uncharacterized protein</fullName>
    </submittedName>
</protein>
<keyword evidence="3" id="KW-1185">Reference proteome</keyword>
<dbReference type="AlphaFoldDB" id="A0A2D2B1H5"/>
<name>A0A2D2B1H5_9CAUL</name>
<dbReference type="EMBL" id="CP024201">
    <property type="protein sequence ID" value="ATQ44076.1"/>
    <property type="molecule type" value="Genomic_DNA"/>
</dbReference>
<evidence type="ECO:0000256" key="1">
    <source>
        <dbReference type="SAM" id="Phobius"/>
    </source>
</evidence>
<sequence>MQASIPPPSIESAGGKLTVLEWTSSLPLYLESVLWFAPLAGAALALCWSFARYYQTAERAYQKQKAAGRLSDGLRNPAASR</sequence>
<gene>
    <name evidence="2" type="ORF">CSW64_17615</name>
</gene>
<dbReference type="RefSeq" id="WP_099623324.1">
    <property type="nucleotide sequence ID" value="NZ_CP024201.1"/>
</dbReference>
<dbReference type="Proteomes" id="UP000228945">
    <property type="component" value="Chromosome"/>
</dbReference>
<feature type="transmembrane region" description="Helical" evidence="1">
    <location>
        <begin position="33"/>
        <end position="54"/>
    </location>
</feature>
<evidence type="ECO:0000313" key="3">
    <source>
        <dbReference type="Proteomes" id="UP000228945"/>
    </source>
</evidence>
<organism evidence="2 3">
    <name type="scientific">Caulobacter mirabilis</name>
    <dbReference type="NCBI Taxonomy" id="69666"/>
    <lineage>
        <taxon>Bacteria</taxon>
        <taxon>Pseudomonadati</taxon>
        <taxon>Pseudomonadota</taxon>
        <taxon>Alphaproteobacteria</taxon>
        <taxon>Caulobacterales</taxon>
        <taxon>Caulobacteraceae</taxon>
        <taxon>Caulobacter</taxon>
    </lineage>
</organism>
<proteinExistence type="predicted"/>
<evidence type="ECO:0000313" key="2">
    <source>
        <dbReference type="EMBL" id="ATQ44076.1"/>
    </source>
</evidence>
<keyword evidence="1" id="KW-1133">Transmembrane helix</keyword>
<keyword evidence="1" id="KW-0812">Transmembrane</keyword>
<accession>A0A2D2B1H5</accession>
<dbReference type="KEGG" id="cmb:CSW64_17615"/>
<keyword evidence="1" id="KW-0472">Membrane</keyword>
<reference evidence="2 3" key="1">
    <citation type="submission" date="2017-10" db="EMBL/GenBank/DDBJ databases">
        <title>Genome sequence of Caulobacter mirabilis FWC38.</title>
        <authorList>
            <person name="Fiebig A."/>
            <person name="Crosson S."/>
        </authorList>
    </citation>
    <scope>NUCLEOTIDE SEQUENCE [LARGE SCALE GENOMIC DNA]</scope>
    <source>
        <strain evidence="2 3">FWC 38</strain>
    </source>
</reference>